<feature type="domain" description="Fibrinogen C-terminal" evidence="2">
    <location>
        <begin position="26"/>
        <end position="249"/>
    </location>
</feature>
<dbReference type="PANTHER" id="PTHR19143:SF458">
    <property type="entry name" value="FIBRINOGEN C-TERMINAL DOMAIN-CONTAINING PROTEIN-RELATED"/>
    <property type="match status" value="1"/>
</dbReference>
<dbReference type="GO" id="GO:0005615">
    <property type="term" value="C:extracellular space"/>
    <property type="evidence" value="ECO:0007669"/>
    <property type="project" value="TreeGrafter"/>
</dbReference>
<dbReference type="Proteomes" id="UP000007879">
    <property type="component" value="Unassembled WGS sequence"/>
</dbReference>
<dbReference type="InterPro" id="IPR014716">
    <property type="entry name" value="Fibrinogen_a/b/g_C_1"/>
</dbReference>
<evidence type="ECO:0000259" key="2">
    <source>
        <dbReference type="PROSITE" id="PS51406"/>
    </source>
</evidence>
<dbReference type="SMART" id="SM00186">
    <property type="entry name" value="FBG"/>
    <property type="match status" value="1"/>
</dbReference>
<dbReference type="AlphaFoldDB" id="A0AAN0IC39"/>
<dbReference type="InterPro" id="IPR002181">
    <property type="entry name" value="Fibrinogen_a/b/g_C_dom"/>
</dbReference>
<dbReference type="RefSeq" id="XP_003384786.2">
    <property type="nucleotide sequence ID" value="XM_003384738.3"/>
</dbReference>
<keyword evidence="1" id="KW-1015">Disulfide bond</keyword>
<reference evidence="4" key="1">
    <citation type="journal article" date="2010" name="Nature">
        <title>The Amphimedon queenslandica genome and the evolution of animal complexity.</title>
        <authorList>
            <person name="Srivastava M."/>
            <person name="Simakov O."/>
            <person name="Chapman J."/>
            <person name="Fahey B."/>
            <person name="Gauthier M.E."/>
            <person name="Mitros T."/>
            <person name="Richards G.S."/>
            <person name="Conaco C."/>
            <person name="Dacre M."/>
            <person name="Hellsten U."/>
            <person name="Larroux C."/>
            <person name="Putnam N.H."/>
            <person name="Stanke M."/>
            <person name="Adamska M."/>
            <person name="Darling A."/>
            <person name="Degnan S.M."/>
            <person name="Oakley T.H."/>
            <person name="Plachetzki D.C."/>
            <person name="Zhai Y."/>
            <person name="Adamski M."/>
            <person name="Calcino A."/>
            <person name="Cummins S.F."/>
            <person name="Goodstein D.M."/>
            <person name="Harris C."/>
            <person name="Jackson D.J."/>
            <person name="Leys S.P."/>
            <person name="Shu S."/>
            <person name="Woodcroft B.J."/>
            <person name="Vervoort M."/>
            <person name="Kosik K.S."/>
            <person name="Manning G."/>
            <person name="Degnan B.M."/>
            <person name="Rokhsar D.S."/>
        </authorList>
    </citation>
    <scope>NUCLEOTIDE SEQUENCE [LARGE SCALE GENOMIC DNA]</scope>
</reference>
<dbReference type="EnsemblMetazoa" id="XM_003384738.3">
    <property type="protein sequence ID" value="XP_003384786.2"/>
    <property type="gene ID" value="LOC100639059"/>
</dbReference>
<dbReference type="PROSITE" id="PS00514">
    <property type="entry name" value="FIBRINOGEN_C_1"/>
    <property type="match status" value="1"/>
</dbReference>
<proteinExistence type="predicted"/>
<dbReference type="GeneID" id="100639059"/>
<organism evidence="3 4">
    <name type="scientific">Amphimedon queenslandica</name>
    <name type="common">Sponge</name>
    <dbReference type="NCBI Taxonomy" id="400682"/>
    <lineage>
        <taxon>Eukaryota</taxon>
        <taxon>Metazoa</taxon>
        <taxon>Porifera</taxon>
        <taxon>Demospongiae</taxon>
        <taxon>Heteroscleromorpha</taxon>
        <taxon>Haplosclerida</taxon>
        <taxon>Niphatidae</taxon>
        <taxon>Amphimedon</taxon>
    </lineage>
</organism>
<dbReference type="PANTHER" id="PTHR19143">
    <property type="entry name" value="FIBRINOGEN/TENASCIN/ANGIOPOEITIN"/>
    <property type="match status" value="1"/>
</dbReference>
<dbReference type="InterPro" id="IPR020837">
    <property type="entry name" value="Fibrinogen_CS"/>
</dbReference>
<dbReference type="KEGG" id="aqu:100639059"/>
<reference evidence="3" key="2">
    <citation type="submission" date="2024-06" db="UniProtKB">
        <authorList>
            <consortium name="EnsemblMetazoa"/>
        </authorList>
    </citation>
    <scope>IDENTIFICATION</scope>
</reference>
<dbReference type="Gene3D" id="3.90.215.10">
    <property type="entry name" value="Gamma Fibrinogen, chain A, domain 1"/>
    <property type="match status" value="1"/>
</dbReference>
<evidence type="ECO:0000313" key="3">
    <source>
        <dbReference type="EnsemblMetazoa" id="XP_003384786.2"/>
    </source>
</evidence>
<accession>A0AAN0IC39</accession>
<sequence>MQQSVYCKKIRMKLSIFLFLYCICCTIGGPVFKDCYDIQWRNKAANRCSFSGIYEVKPTNDVTPFKVYCDMKTGDGGWTVIQRRMDGSVNFYRKWRDYQYGFGNLHGEFWLGLDKISRLTEAQSCLRVDLEDFEKNVRYANYSVFSVRGPRTNYWLTIGGYSGNAGDSLAFHNGMGFTTKDRDHDNNRDSNCAELFKGGWWYNACHASNLNGWYQYGPTASYATSVVWAHFKGHHYSLKFTEMKVKRCST</sequence>
<dbReference type="SUPFAM" id="SSF56496">
    <property type="entry name" value="Fibrinogen C-terminal domain-like"/>
    <property type="match status" value="1"/>
</dbReference>
<dbReference type="InterPro" id="IPR050373">
    <property type="entry name" value="Fibrinogen_C-term_domain"/>
</dbReference>
<dbReference type="FunFam" id="3.90.215.10:FF:000001">
    <property type="entry name" value="Tenascin isoform 1"/>
    <property type="match status" value="1"/>
</dbReference>
<name>A0AAN0IC39_AMPQE</name>
<keyword evidence="4" id="KW-1185">Reference proteome</keyword>
<protein>
    <recommendedName>
        <fullName evidence="2">Fibrinogen C-terminal domain-containing protein</fullName>
    </recommendedName>
</protein>
<dbReference type="PROSITE" id="PS51406">
    <property type="entry name" value="FIBRINOGEN_C_2"/>
    <property type="match status" value="1"/>
</dbReference>
<evidence type="ECO:0000313" key="4">
    <source>
        <dbReference type="Proteomes" id="UP000007879"/>
    </source>
</evidence>
<dbReference type="InterPro" id="IPR036056">
    <property type="entry name" value="Fibrinogen-like_C"/>
</dbReference>
<evidence type="ECO:0000256" key="1">
    <source>
        <dbReference type="ARBA" id="ARBA00023157"/>
    </source>
</evidence>
<dbReference type="CDD" id="cd00087">
    <property type="entry name" value="FReD"/>
    <property type="match status" value="1"/>
</dbReference>
<dbReference type="NCBIfam" id="NF040941">
    <property type="entry name" value="GGGWT_bact"/>
    <property type="match status" value="1"/>
</dbReference>
<dbReference type="Pfam" id="PF00147">
    <property type="entry name" value="Fibrinogen_C"/>
    <property type="match status" value="1"/>
</dbReference>